<organism evidence="2 3">
    <name type="scientific">Rosa chinensis</name>
    <name type="common">China rose</name>
    <dbReference type="NCBI Taxonomy" id="74649"/>
    <lineage>
        <taxon>Eukaryota</taxon>
        <taxon>Viridiplantae</taxon>
        <taxon>Streptophyta</taxon>
        <taxon>Embryophyta</taxon>
        <taxon>Tracheophyta</taxon>
        <taxon>Spermatophyta</taxon>
        <taxon>Magnoliopsida</taxon>
        <taxon>eudicotyledons</taxon>
        <taxon>Gunneridae</taxon>
        <taxon>Pentapetalae</taxon>
        <taxon>rosids</taxon>
        <taxon>fabids</taxon>
        <taxon>Rosales</taxon>
        <taxon>Rosaceae</taxon>
        <taxon>Rosoideae</taxon>
        <taxon>Rosoideae incertae sedis</taxon>
        <taxon>Rosa</taxon>
    </lineage>
</organism>
<dbReference type="Gramene" id="PRQ16717">
    <property type="protein sequence ID" value="PRQ16717"/>
    <property type="gene ID" value="RchiOBHm_Chr7g0187301"/>
</dbReference>
<accession>A0A2P6P455</accession>
<evidence type="ECO:0000256" key="1">
    <source>
        <dbReference type="SAM" id="MobiDB-lite"/>
    </source>
</evidence>
<feature type="region of interest" description="Disordered" evidence="1">
    <location>
        <begin position="1"/>
        <end position="24"/>
    </location>
</feature>
<dbReference type="EMBL" id="PDCK01000045">
    <property type="protein sequence ID" value="PRQ16717.1"/>
    <property type="molecule type" value="Genomic_DNA"/>
</dbReference>
<reference evidence="2 3" key="1">
    <citation type="journal article" date="2018" name="Nat. Genet.">
        <title>The Rosa genome provides new insights in the design of modern roses.</title>
        <authorList>
            <person name="Bendahmane M."/>
        </authorList>
    </citation>
    <scope>NUCLEOTIDE SEQUENCE [LARGE SCALE GENOMIC DNA]</scope>
    <source>
        <strain evidence="3">cv. Old Blush</strain>
    </source>
</reference>
<keyword evidence="3" id="KW-1185">Reference proteome</keyword>
<evidence type="ECO:0000313" key="2">
    <source>
        <dbReference type="EMBL" id="PRQ16717.1"/>
    </source>
</evidence>
<evidence type="ECO:0000313" key="3">
    <source>
        <dbReference type="Proteomes" id="UP000238479"/>
    </source>
</evidence>
<protein>
    <submittedName>
        <fullName evidence="2">Uncharacterized protein</fullName>
    </submittedName>
</protein>
<dbReference type="AlphaFoldDB" id="A0A2P6P455"/>
<gene>
    <name evidence="2" type="ORF">RchiOBHm_Chr7g0187301</name>
</gene>
<feature type="compositionally biased region" description="Basic and acidic residues" evidence="1">
    <location>
        <begin position="10"/>
        <end position="24"/>
    </location>
</feature>
<name>A0A2P6P455_ROSCH</name>
<proteinExistence type="predicted"/>
<comment type="caution">
    <text evidence="2">The sequence shown here is derived from an EMBL/GenBank/DDBJ whole genome shotgun (WGS) entry which is preliminary data.</text>
</comment>
<dbReference type="Proteomes" id="UP000238479">
    <property type="component" value="Chromosome 7"/>
</dbReference>
<sequence length="59" mass="6921">MKSPISVKQENQDRHHIKMEGDLPIKPDSEKKWKAIKLHQMAPSILGIGFFFRFSWGQK</sequence>